<dbReference type="InterPro" id="IPR021729">
    <property type="entry name" value="DUF3298"/>
</dbReference>
<dbReference type="Pfam" id="PF11738">
    <property type="entry name" value="DUF3298"/>
    <property type="match status" value="1"/>
</dbReference>
<dbReference type="AlphaFoldDB" id="A0A4R3MBG4"/>
<keyword evidence="4" id="KW-1185">Reference proteome</keyword>
<dbReference type="Proteomes" id="UP000295525">
    <property type="component" value="Unassembled WGS sequence"/>
</dbReference>
<gene>
    <name evidence="3" type="ORF">EDC26_10239</name>
</gene>
<dbReference type="OrthoDB" id="8610451at2"/>
<dbReference type="Gene3D" id="3.90.640.20">
    <property type="entry name" value="Heat-shock cognate protein, ATPase"/>
    <property type="match status" value="1"/>
</dbReference>
<evidence type="ECO:0000313" key="3">
    <source>
        <dbReference type="EMBL" id="TCT10083.1"/>
    </source>
</evidence>
<accession>A0A4R3MBG4</accession>
<feature type="signal peptide" evidence="1">
    <location>
        <begin position="1"/>
        <end position="24"/>
    </location>
</feature>
<dbReference type="Gene3D" id="3.30.565.40">
    <property type="entry name" value="Fervidobacterium nodosum Rt17-B1 like"/>
    <property type="match status" value="1"/>
</dbReference>
<dbReference type="PROSITE" id="PS51257">
    <property type="entry name" value="PROKAR_LIPOPROTEIN"/>
    <property type="match status" value="1"/>
</dbReference>
<reference evidence="3 4" key="1">
    <citation type="submission" date="2019-03" db="EMBL/GenBank/DDBJ databases">
        <title>Genomic Encyclopedia of Type Strains, Phase IV (KMG-IV): sequencing the most valuable type-strain genomes for metagenomic binning, comparative biology and taxonomic classification.</title>
        <authorList>
            <person name="Goeker M."/>
        </authorList>
    </citation>
    <scope>NUCLEOTIDE SEQUENCE [LARGE SCALE GENOMIC DNA]</scope>
    <source>
        <strain evidence="3 4">DSM 24591</strain>
    </source>
</reference>
<evidence type="ECO:0000259" key="2">
    <source>
        <dbReference type="Pfam" id="PF11738"/>
    </source>
</evidence>
<organism evidence="3 4">
    <name type="scientific">Paralcaligenes ureilyticus</name>
    <dbReference type="NCBI Taxonomy" id="627131"/>
    <lineage>
        <taxon>Bacteria</taxon>
        <taxon>Pseudomonadati</taxon>
        <taxon>Pseudomonadota</taxon>
        <taxon>Betaproteobacteria</taxon>
        <taxon>Burkholderiales</taxon>
        <taxon>Alcaligenaceae</taxon>
        <taxon>Paralcaligenes</taxon>
    </lineage>
</organism>
<dbReference type="RefSeq" id="WP_132579714.1">
    <property type="nucleotide sequence ID" value="NZ_SMAJ01000002.1"/>
</dbReference>
<comment type="caution">
    <text evidence="3">The sequence shown here is derived from an EMBL/GenBank/DDBJ whole genome shotgun (WGS) entry which is preliminary data.</text>
</comment>
<feature type="domain" description="DUF3298" evidence="2">
    <location>
        <begin position="176"/>
        <end position="253"/>
    </location>
</feature>
<dbReference type="InterPro" id="IPR037126">
    <property type="entry name" value="PdaC/RsiV-like_sf"/>
</dbReference>
<evidence type="ECO:0000313" key="4">
    <source>
        <dbReference type="Proteomes" id="UP000295525"/>
    </source>
</evidence>
<keyword evidence="1" id="KW-0732">Signal</keyword>
<proteinExistence type="predicted"/>
<dbReference type="EMBL" id="SMAJ01000002">
    <property type="protein sequence ID" value="TCT10083.1"/>
    <property type="molecule type" value="Genomic_DNA"/>
</dbReference>
<name>A0A4R3MBG4_9BURK</name>
<evidence type="ECO:0000256" key="1">
    <source>
        <dbReference type="SAM" id="SignalP"/>
    </source>
</evidence>
<sequence>MRLPLHTLRPAVMLFALALLSACASGPRNNISLIPGDQVAAQTSKEGLFTQPVKWEHKKPGCKGECPTIKLDSIVFPGNKKLTELVDHALATMTGISTKGVQPYDSVAGYQDYFWKTAAPRDSTLLSAKTRYRNKNLTVVELNTWQYLTGAAHGISATQFLNWDNDHHIVLALEQILQPGKLPDYVAALKAAHQKWLAGNADARHDPQTYNRLWPFQASENFAFTDQGLVIKYDTYQIAPYYFGQPELLLPYSELRDILQPQYLPAQG</sequence>
<feature type="chain" id="PRO_5020738008" evidence="1">
    <location>
        <begin position="25"/>
        <end position="268"/>
    </location>
</feature>
<protein>
    <submittedName>
        <fullName evidence="3">Uncharacterized protein DUF3298</fullName>
    </submittedName>
</protein>